<dbReference type="SUPFAM" id="SSF50729">
    <property type="entry name" value="PH domain-like"/>
    <property type="match status" value="1"/>
</dbReference>
<evidence type="ECO:0000313" key="1">
    <source>
        <dbReference type="EMBL" id="OAD62784.1"/>
    </source>
</evidence>
<organism evidence="1 2">
    <name type="scientific">Eufriesea mexicana</name>
    <dbReference type="NCBI Taxonomy" id="516756"/>
    <lineage>
        <taxon>Eukaryota</taxon>
        <taxon>Metazoa</taxon>
        <taxon>Ecdysozoa</taxon>
        <taxon>Arthropoda</taxon>
        <taxon>Hexapoda</taxon>
        <taxon>Insecta</taxon>
        <taxon>Pterygota</taxon>
        <taxon>Neoptera</taxon>
        <taxon>Endopterygota</taxon>
        <taxon>Hymenoptera</taxon>
        <taxon>Apocrita</taxon>
        <taxon>Aculeata</taxon>
        <taxon>Apoidea</taxon>
        <taxon>Anthophila</taxon>
        <taxon>Apidae</taxon>
        <taxon>Eufriesea</taxon>
    </lineage>
</organism>
<evidence type="ECO:0000313" key="2">
    <source>
        <dbReference type="Proteomes" id="UP000250275"/>
    </source>
</evidence>
<dbReference type="EMBL" id="KQ759817">
    <property type="protein sequence ID" value="OAD62784.1"/>
    <property type="molecule type" value="Genomic_DNA"/>
</dbReference>
<dbReference type="AlphaFoldDB" id="A0A310SYG0"/>
<protein>
    <submittedName>
        <fullName evidence="1">Protein outspread</fullName>
    </submittedName>
</protein>
<accession>A0A310SYG0</accession>
<dbReference type="Gene3D" id="2.30.29.30">
    <property type="entry name" value="Pleckstrin-homology domain (PH domain)/Phosphotyrosine-binding domain (PTB)"/>
    <property type="match status" value="1"/>
</dbReference>
<dbReference type="InterPro" id="IPR011993">
    <property type="entry name" value="PH-like_dom_sf"/>
</dbReference>
<name>A0A310SYG0_9HYME</name>
<dbReference type="Proteomes" id="UP000250275">
    <property type="component" value="Unassembled WGS sequence"/>
</dbReference>
<keyword evidence="2" id="KW-1185">Reference proteome</keyword>
<reference evidence="1 2" key="1">
    <citation type="submission" date="2015-07" db="EMBL/GenBank/DDBJ databases">
        <title>The genome of Eufriesea mexicana.</title>
        <authorList>
            <person name="Pan H."/>
            <person name="Kapheim K."/>
        </authorList>
    </citation>
    <scope>NUCLEOTIDE SEQUENCE [LARGE SCALE GENOMIC DNA]</scope>
    <source>
        <strain evidence="1">0111107269</strain>
        <tissue evidence="1">Whole body</tissue>
    </source>
</reference>
<sequence length="102" mass="11608">MGQVVISVVTVGTTVILLIDDRNERNGLNQKQPGWWAVLTTGCSNQEDVRWQRRWFVLYDDGELTYSVDEHVSLKIPFNANSSADTLAAHDQSMRCRNPLCR</sequence>
<gene>
    <name evidence="1" type="ORF">WN48_07241</name>
</gene>
<proteinExistence type="predicted"/>